<dbReference type="CDD" id="cd15457">
    <property type="entry name" value="NADAR"/>
    <property type="match status" value="1"/>
</dbReference>
<dbReference type="OMA" id="WWPTSEH"/>
<name>A0A152A7X1_TIELA</name>
<evidence type="ECO:0000259" key="1">
    <source>
        <dbReference type="Pfam" id="PF08719"/>
    </source>
</evidence>
<dbReference type="NCBIfam" id="TIGR02464">
    <property type="entry name" value="ribofla_fusion"/>
    <property type="match status" value="1"/>
</dbReference>
<gene>
    <name evidence="2" type="ORF">DLAC_01148</name>
</gene>
<dbReference type="Pfam" id="PF08719">
    <property type="entry name" value="NADAR"/>
    <property type="match status" value="1"/>
</dbReference>
<dbReference type="OrthoDB" id="16252at2759"/>
<comment type="caution">
    <text evidence="2">The sequence shown here is derived from an EMBL/GenBank/DDBJ whole genome shotgun (WGS) entry which is preliminary data.</text>
</comment>
<dbReference type="EMBL" id="LODT01000004">
    <property type="protein sequence ID" value="KYR02316.1"/>
    <property type="molecule type" value="Genomic_DNA"/>
</dbReference>
<keyword evidence="3" id="KW-1185">Reference proteome</keyword>
<feature type="domain" description="NADAR" evidence="1">
    <location>
        <begin position="8"/>
        <end position="147"/>
    </location>
</feature>
<evidence type="ECO:0000313" key="2">
    <source>
        <dbReference type="EMBL" id="KYR02316.1"/>
    </source>
</evidence>
<dbReference type="STRING" id="361077.A0A152A7X1"/>
<reference evidence="2 3" key="1">
    <citation type="submission" date="2015-12" db="EMBL/GenBank/DDBJ databases">
        <title>Dictyostelia acquired genes for synthesis and detection of signals that induce cell-type specialization by lateral gene transfer from prokaryotes.</title>
        <authorList>
            <person name="Gloeckner G."/>
            <person name="Schaap P."/>
        </authorList>
    </citation>
    <scope>NUCLEOTIDE SEQUENCE [LARGE SCALE GENOMIC DNA]</scope>
    <source>
        <strain evidence="2 3">TK</strain>
    </source>
</reference>
<proteinExistence type="predicted"/>
<organism evidence="2 3">
    <name type="scientific">Tieghemostelium lacteum</name>
    <name type="common">Slime mold</name>
    <name type="synonym">Dictyostelium lacteum</name>
    <dbReference type="NCBI Taxonomy" id="361077"/>
    <lineage>
        <taxon>Eukaryota</taxon>
        <taxon>Amoebozoa</taxon>
        <taxon>Evosea</taxon>
        <taxon>Eumycetozoa</taxon>
        <taxon>Dictyostelia</taxon>
        <taxon>Dictyosteliales</taxon>
        <taxon>Raperosteliaceae</taxon>
        <taxon>Tieghemostelium</taxon>
    </lineage>
</organism>
<dbReference type="InParanoid" id="A0A152A7X1"/>
<dbReference type="SUPFAM" id="SSF143990">
    <property type="entry name" value="YbiA-like"/>
    <property type="match status" value="1"/>
</dbReference>
<protein>
    <recommendedName>
        <fullName evidence="1">NADAR domain-containing protein</fullName>
    </recommendedName>
</protein>
<evidence type="ECO:0000313" key="3">
    <source>
        <dbReference type="Proteomes" id="UP000076078"/>
    </source>
</evidence>
<dbReference type="InterPro" id="IPR012816">
    <property type="entry name" value="NADAR"/>
</dbReference>
<accession>A0A152A7X1</accession>
<dbReference type="InterPro" id="IPR037238">
    <property type="entry name" value="YbiA-like_sf"/>
</dbReference>
<dbReference type="Proteomes" id="UP000076078">
    <property type="component" value="Unassembled WGS sequence"/>
</dbReference>
<sequence length="170" mass="19586">MEDNTINFYRGNEYPYGCFSNFSRHVVHLAGHAWPTSEHYFQAMKFEGTPHYFDVLKAKTPGDSAKIGRDRSRPLRKDWEEIKDRIMFDVVLAKFTQHKDLKEILLGTGDKTLVEHTANDSYWGDGGDGTGRNQLGITLMNVRRAIRELVLLDKKDENNNNINNNNNIVQ</sequence>
<dbReference type="AlphaFoldDB" id="A0A152A7X1"/>
<dbReference type="Gene3D" id="1.10.357.40">
    <property type="entry name" value="YbiA-like"/>
    <property type="match status" value="1"/>
</dbReference>